<dbReference type="STRING" id="1043003.A0A074W3P5"/>
<dbReference type="PROSITE" id="PS00633">
    <property type="entry name" value="BROMODOMAIN_1"/>
    <property type="match status" value="1"/>
</dbReference>
<evidence type="ECO:0000256" key="6">
    <source>
        <dbReference type="ARBA" id="ARBA00023163"/>
    </source>
</evidence>
<dbReference type="InterPro" id="IPR036427">
    <property type="entry name" value="Bromodomain-like_sf"/>
</dbReference>
<dbReference type="PROSITE" id="PS50014">
    <property type="entry name" value="BROMODOMAIN_2"/>
    <property type="match status" value="2"/>
</dbReference>
<keyword evidence="5 8" id="KW-0103">Bromodomain</keyword>
<dbReference type="Pfam" id="PF00439">
    <property type="entry name" value="Bromodomain"/>
    <property type="match status" value="2"/>
</dbReference>
<evidence type="ECO:0000313" key="11">
    <source>
        <dbReference type="EMBL" id="KEQ66124.1"/>
    </source>
</evidence>
<evidence type="ECO:0000256" key="2">
    <source>
        <dbReference type="ARBA" id="ARBA00022737"/>
    </source>
</evidence>
<feature type="region of interest" description="Disordered" evidence="9">
    <location>
        <begin position="425"/>
        <end position="470"/>
    </location>
</feature>
<dbReference type="InterPro" id="IPR037382">
    <property type="entry name" value="Rsc/polybromo"/>
</dbReference>
<keyword evidence="4" id="KW-0805">Transcription regulation</keyword>
<name>A0A074W3P5_AURM1</name>
<dbReference type="GO" id="GO:0016586">
    <property type="term" value="C:RSC-type complex"/>
    <property type="evidence" value="ECO:0007669"/>
    <property type="project" value="InterPro"/>
</dbReference>
<keyword evidence="3" id="KW-0156">Chromatin regulator</keyword>
<dbReference type="Gene3D" id="1.20.920.10">
    <property type="entry name" value="Bromodomain-like"/>
    <property type="match status" value="2"/>
</dbReference>
<dbReference type="PANTHER" id="PTHR16062">
    <property type="entry name" value="SWI/SNF-RELATED"/>
    <property type="match status" value="1"/>
</dbReference>
<feature type="region of interest" description="Disordered" evidence="9">
    <location>
        <begin position="1"/>
        <end position="34"/>
    </location>
</feature>
<dbReference type="CDD" id="cd04369">
    <property type="entry name" value="Bromodomain"/>
    <property type="match status" value="2"/>
</dbReference>
<evidence type="ECO:0000256" key="5">
    <source>
        <dbReference type="ARBA" id="ARBA00023117"/>
    </source>
</evidence>
<evidence type="ECO:0000256" key="3">
    <source>
        <dbReference type="ARBA" id="ARBA00022853"/>
    </source>
</evidence>
<dbReference type="GO" id="GO:0006338">
    <property type="term" value="P:chromatin remodeling"/>
    <property type="evidence" value="ECO:0007669"/>
    <property type="project" value="InterPro"/>
</dbReference>
<dbReference type="Pfam" id="PF22994">
    <property type="entry name" value="RSC4_Ig_like"/>
    <property type="match status" value="1"/>
</dbReference>
<feature type="region of interest" description="Disordered" evidence="9">
    <location>
        <begin position="339"/>
        <end position="399"/>
    </location>
</feature>
<dbReference type="Proteomes" id="UP000030672">
    <property type="component" value="Unassembled WGS sequence"/>
</dbReference>
<dbReference type="SMART" id="SM00297">
    <property type="entry name" value="BROMO"/>
    <property type="match status" value="2"/>
</dbReference>
<keyword evidence="12" id="KW-1185">Reference proteome</keyword>
<dbReference type="EMBL" id="KL584826">
    <property type="protein sequence ID" value="KEQ66124.1"/>
    <property type="molecule type" value="Genomic_DNA"/>
</dbReference>
<dbReference type="InterPro" id="IPR001487">
    <property type="entry name" value="Bromodomain"/>
</dbReference>
<keyword evidence="6" id="KW-0804">Transcription</keyword>
<gene>
    <name evidence="11" type="ORF">M437DRAFT_72933</name>
</gene>
<feature type="region of interest" description="Disordered" evidence="9">
    <location>
        <begin position="149"/>
        <end position="218"/>
    </location>
</feature>
<organism evidence="11 12">
    <name type="scientific">Aureobasidium melanogenum (strain CBS 110374)</name>
    <name type="common">Aureobasidium pullulans var. melanogenum</name>
    <dbReference type="NCBI Taxonomy" id="1043003"/>
    <lineage>
        <taxon>Eukaryota</taxon>
        <taxon>Fungi</taxon>
        <taxon>Dikarya</taxon>
        <taxon>Ascomycota</taxon>
        <taxon>Pezizomycotina</taxon>
        <taxon>Dothideomycetes</taxon>
        <taxon>Dothideomycetidae</taxon>
        <taxon>Dothideales</taxon>
        <taxon>Saccotheciaceae</taxon>
        <taxon>Aureobasidium</taxon>
    </lineage>
</organism>
<proteinExistence type="predicted"/>
<evidence type="ECO:0000256" key="9">
    <source>
        <dbReference type="SAM" id="MobiDB-lite"/>
    </source>
</evidence>
<dbReference type="GO" id="GO:0006368">
    <property type="term" value="P:transcription elongation by RNA polymerase II"/>
    <property type="evidence" value="ECO:0007669"/>
    <property type="project" value="TreeGrafter"/>
</dbReference>
<keyword evidence="2" id="KW-0677">Repeat</keyword>
<evidence type="ECO:0000259" key="10">
    <source>
        <dbReference type="PROSITE" id="PS50014"/>
    </source>
</evidence>
<dbReference type="InterPro" id="IPR018359">
    <property type="entry name" value="Bromodomain_CS"/>
</dbReference>
<evidence type="ECO:0000313" key="12">
    <source>
        <dbReference type="Proteomes" id="UP000030672"/>
    </source>
</evidence>
<feature type="domain" description="Bromo" evidence="10">
    <location>
        <begin position="55"/>
        <end position="125"/>
    </location>
</feature>
<reference evidence="11 12" key="1">
    <citation type="journal article" date="2014" name="BMC Genomics">
        <title>Genome sequencing of four Aureobasidium pullulans varieties: biotechnological potential, stress tolerance, and description of new species.</title>
        <authorList>
            <person name="Gostin Ar C."/>
            <person name="Ohm R.A."/>
            <person name="Kogej T."/>
            <person name="Sonjak S."/>
            <person name="Turk M."/>
            <person name="Zajc J."/>
            <person name="Zalar P."/>
            <person name="Grube M."/>
            <person name="Sun H."/>
            <person name="Han J."/>
            <person name="Sharma A."/>
            <person name="Chiniquy J."/>
            <person name="Ngan C.Y."/>
            <person name="Lipzen A."/>
            <person name="Barry K."/>
            <person name="Grigoriev I.V."/>
            <person name="Gunde-Cimerman N."/>
        </authorList>
    </citation>
    <scope>NUCLEOTIDE SEQUENCE [LARGE SCALE GENOMIC DNA]</scope>
    <source>
        <strain evidence="11 12">CBS 110374</strain>
    </source>
</reference>
<dbReference type="SUPFAM" id="SSF47370">
    <property type="entry name" value="Bromodomain"/>
    <property type="match status" value="2"/>
</dbReference>
<dbReference type="HOGENOM" id="CLU_012767_0_0_1"/>
<protein>
    <submittedName>
        <fullName evidence="11">Bromodomain-domain-containing protein</fullName>
    </submittedName>
</protein>
<accession>A0A074W3P5</accession>
<dbReference type="PANTHER" id="PTHR16062:SF19">
    <property type="entry name" value="PROTEIN POLYBROMO-1"/>
    <property type="match status" value="1"/>
</dbReference>
<dbReference type="FunFam" id="1.20.920.10:FF:000083">
    <property type="entry name" value="WGS project CABT00000000 data, contig 2.8"/>
    <property type="match status" value="1"/>
</dbReference>
<dbReference type="PRINTS" id="PR00503">
    <property type="entry name" value="BROMODOMAIN"/>
</dbReference>
<dbReference type="GO" id="GO:0003682">
    <property type="term" value="F:chromatin binding"/>
    <property type="evidence" value="ECO:0007669"/>
    <property type="project" value="TreeGrafter"/>
</dbReference>
<dbReference type="InterPro" id="IPR054551">
    <property type="entry name" value="RSC4_Ig-like"/>
</dbReference>
<dbReference type="AlphaFoldDB" id="A0A074W3P5"/>
<evidence type="ECO:0000256" key="7">
    <source>
        <dbReference type="ARBA" id="ARBA00023242"/>
    </source>
</evidence>
<sequence>MDRNRKRKATDAASPKVENSASKRQKTRLEHETPQTTTTIGLQFIDHLKSAKDKTGRLIADLFIDLPSKRELPDYYRTIKLPIAISTVQDKLERHEYPTLSTVESDIKRMVANAKQYNDDKSTVYQDAERIRKALSNFMTKHNPAYKDPNYIAIPTPIPGGDDDATASSAPPTRETSEQPKKITISLKANRDRKSSAAPPAASSPALAQDDSDPADFTGKTFQQAQEHIINGLISHIDQDLDIFQPFVTLPPRTLTDYYNIIKKPTSLTSVRKRVRGQHSRGPATMQTDFKTWDAFEDEVSYIWRNARDYNEDGSDIFNLSIEFEDLFKERLAIAKSQVDEPTQPKIKLNAPRPKPVLHLGARGSPAPRGTPADDKKEEAVTNGATASSAAASRSNSQVPTTANATAITASSPVATTTAVKTEKSVAASPSLATVRPQSIAPDAKQSPRPGTANAMLPPPSVRGISGSPHPSMLPHVPHVPQYVPPPTFLDKYARSKPVSEALLPSLVITAHPQLNNPKPFRLDVPPSNKFTQQSLTMAIPSAQYYISIIPTVSQRLLMQRQYKLFVTLNNVRLMSTVRDFMVGGVADRKIVYDTALNAGVNRIEVEVVAVSGRNGALEMEKVTVFANLLK</sequence>
<dbReference type="RefSeq" id="XP_040883147.1">
    <property type="nucleotide sequence ID" value="XM_041025934.1"/>
</dbReference>
<feature type="compositionally biased region" description="Low complexity" evidence="9">
    <location>
        <begin position="196"/>
        <end position="209"/>
    </location>
</feature>
<dbReference type="GeneID" id="63919307"/>
<evidence type="ECO:0000256" key="8">
    <source>
        <dbReference type="PROSITE-ProRule" id="PRU00035"/>
    </source>
</evidence>
<feature type="compositionally biased region" description="Low complexity" evidence="9">
    <location>
        <begin position="385"/>
        <end position="399"/>
    </location>
</feature>
<feature type="domain" description="Bromo" evidence="10">
    <location>
        <begin position="236"/>
        <end position="318"/>
    </location>
</feature>
<evidence type="ECO:0000256" key="1">
    <source>
        <dbReference type="ARBA" id="ARBA00004123"/>
    </source>
</evidence>
<evidence type="ECO:0000256" key="4">
    <source>
        <dbReference type="ARBA" id="ARBA00023015"/>
    </source>
</evidence>
<comment type="subcellular location">
    <subcellularLocation>
        <location evidence="1">Nucleus</location>
    </subcellularLocation>
</comment>
<keyword evidence="7" id="KW-0539">Nucleus</keyword>